<dbReference type="EMBL" id="VDMD01000038">
    <property type="protein sequence ID" value="TRM58221.1"/>
    <property type="molecule type" value="Genomic_DNA"/>
</dbReference>
<proteinExistence type="predicted"/>
<organism evidence="1 2">
    <name type="scientific">Schizophyllum amplum</name>
    <dbReference type="NCBI Taxonomy" id="97359"/>
    <lineage>
        <taxon>Eukaryota</taxon>
        <taxon>Fungi</taxon>
        <taxon>Dikarya</taxon>
        <taxon>Basidiomycota</taxon>
        <taxon>Agaricomycotina</taxon>
        <taxon>Agaricomycetes</taxon>
        <taxon>Agaricomycetidae</taxon>
        <taxon>Agaricales</taxon>
        <taxon>Schizophyllaceae</taxon>
        <taxon>Schizophyllum</taxon>
    </lineage>
</organism>
<dbReference type="Proteomes" id="UP000320762">
    <property type="component" value="Unassembled WGS sequence"/>
</dbReference>
<evidence type="ECO:0000313" key="1">
    <source>
        <dbReference type="EMBL" id="TRM58221.1"/>
    </source>
</evidence>
<sequence>MLLGLLAKTIGTVVTEQNEVSYVMYVQDPKVAKARYVPCSPAAIKVGDIVTCKMAFCLVPLPRHCDAKWKVLHVLRAIALMDTSLTEEANTTTILENFHFNPKTTFVTNPTLKRGNNTFTGALTAPPKRSRRLSVDVVEDAVTKDD</sequence>
<gene>
    <name evidence="1" type="ORF">BD626DRAFT_586334</name>
</gene>
<dbReference type="AlphaFoldDB" id="A0A550C094"/>
<comment type="caution">
    <text evidence="1">The sequence shown here is derived from an EMBL/GenBank/DDBJ whole genome shotgun (WGS) entry which is preliminary data.</text>
</comment>
<name>A0A550C094_9AGAR</name>
<protein>
    <submittedName>
        <fullName evidence="1">Uncharacterized protein</fullName>
    </submittedName>
</protein>
<dbReference type="OrthoDB" id="2931968at2759"/>
<reference evidence="1 2" key="1">
    <citation type="journal article" date="2019" name="New Phytol.">
        <title>Comparative genomics reveals unique wood-decay strategies and fruiting body development in the Schizophyllaceae.</title>
        <authorList>
            <person name="Almasi E."/>
            <person name="Sahu N."/>
            <person name="Krizsan K."/>
            <person name="Balint B."/>
            <person name="Kovacs G.M."/>
            <person name="Kiss B."/>
            <person name="Cseklye J."/>
            <person name="Drula E."/>
            <person name="Henrissat B."/>
            <person name="Nagy I."/>
            <person name="Chovatia M."/>
            <person name="Adam C."/>
            <person name="LaButti K."/>
            <person name="Lipzen A."/>
            <person name="Riley R."/>
            <person name="Grigoriev I.V."/>
            <person name="Nagy L.G."/>
        </authorList>
    </citation>
    <scope>NUCLEOTIDE SEQUENCE [LARGE SCALE GENOMIC DNA]</scope>
    <source>
        <strain evidence="1 2">NL-1724</strain>
    </source>
</reference>
<accession>A0A550C094</accession>
<keyword evidence="2" id="KW-1185">Reference proteome</keyword>
<evidence type="ECO:0000313" key="2">
    <source>
        <dbReference type="Proteomes" id="UP000320762"/>
    </source>
</evidence>